<keyword evidence="3 6" id="KW-0812">Transmembrane</keyword>
<dbReference type="EMBL" id="VYXP01000002">
    <property type="protein sequence ID" value="KAA9133064.1"/>
    <property type="molecule type" value="Genomic_DNA"/>
</dbReference>
<dbReference type="Pfam" id="PF01943">
    <property type="entry name" value="Polysacc_synt"/>
    <property type="match status" value="1"/>
</dbReference>
<evidence type="ECO:0000256" key="6">
    <source>
        <dbReference type="SAM" id="Phobius"/>
    </source>
</evidence>
<organism evidence="7 8">
    <name type="scientific">Marinihelvus fidelis</name>
    <dbReference type="NCBI Taxonomy" id="2613842"/>
    <lineage>
        <taxon>Bacteria</taxon>
        <taxon>Pseudomonadati</taxon>
        <taxon>Pseudomonadota</taxon>
        <taxon>Gammaproteobacteria</taxon>
        <taxon>Chromatiales</taxon>
        <taxon>Wenzhouxiangellaceae</taxon>
        <taxon>Marinihelvus</taxon>
    </lineage>
</organism>
<feature type="transmembrane region" description="Helical" evidence="6">
    <location>
        <begin position="86"/>
        <end position="107"/>
    </location>
</feature>
<evidence type="ECO:0000256" key="2">
    <source>
        <dbReference type="ARBA" id="ARBA00022475"/>
    </source>
</evidence>
<gene>
    <name evidence="7" type="ORF">F3N42_01500</name>
</gene>
<name>A0A5N0TF24_9GAMM</name>
<reference evidence="7 8" key="1">
    <citation type="submission" date="2019-09" db="EMBL/GenBank/DDBJ databases">
        <title>Wenzhouxiangella sp. Genome sequencing and assembly.</title>
        <authorList>
            <person name="Zhang R."/>
        </authorList>
    </citation>
    <scope>NUCLEOTIDE SEQUENCE [LARGE SCALE GENOMIC DNA]</scope>
    <source>
        <strain evidence="7 8">W260</strain>
    </source>
</reference>
<keyword evidence="5 6" id="KW-0472">Membrane</keyword>
<dbReference type="GO" id="GO:0005886">
    <property type="term" value="C:plasma membrane"/>
    <property type="evidence" value="ECO:0007669"/>
    <property type="project" value="UniProtKB-SubCell"/>
</dbReference>
<dbReference type="InterPro" id="IPR002797">
    <property type="entry name" value="Polysacc_synth"/>
</dbReference>
<dbReference type="AlphaFoldDB" id="A0A5N0TF24"/>
<keyword evidence="8" id="KW-1185">Reference proteome</keyword>
<evidence type="ECO:0000313" key="8">
    <source>
        <dbReference type="Proteomes" id="UP000325372"/>
    </source>
</evidence>
<keyword evidence="2" id="KW-1003">Cell membrane</keyword>
<protein>
    <submittedName>
        <fullName evidence="7">Oligosaccharide flippase family protein</fullName>
    </submittedName>
</protein>
<dbReference type="InterPro" id="IPR050833">
    <property type="entry name" value="Poly_Biosynth_Transport"/>
</dbReference>
<accession>A0A5N0TF24</accession>
<evidence type="ECO:0000256" key="5">
    <source>
        <dbReference type="ARBA" id="ARBA00023136"/>
    </source>
</evidence>
<feature type="transmembrane region" description="Helical" evidence="6">
    <location>
        <begin position="160"/>
        <end position="178"/>
    </location>
</feature>
<proteinExistence type="predicted"/>
<feature type="transmembrane region" description="Helical" evidence="6">
    <location>
        <begin position="222"/>
        <end position="239"/>
    </location>
</feature>
<feature type="transmembrane region" description="Helical" evidence="6">
    <location>
        <begin position="394"/>
        <end position="414"/>
    </location>
</feature>
<comment type="subcellular location">
    <subcellularLocation>
        <location evidence="1">Cell membrane</location>
        <topology evidence="1">Multi-pass membrane protein</topology>
    </subcellularLocation>
</comment>
<dbReference type="PANTHER" id="PTHR30250">
    <property type="entry name" value="PST FAMILY PREDICTED COLANIC ACID TRANSPORTER"/>
    <property type="match status" value="1"/>
</dbReference>
<keyword evidence="4 6" id="KW-1133">Transmembrane helix</keyword>
<feature type="transmembrane region" description="Helical" evidence="6">
    <location>
        <begin position="369"/>
        <end position="388"/>
    </location>
</feature>
<dbReference type="PANTHER" id="PTHR30250:SF11">
    <property type="entry name" value="O-ANTIGEN TRANSPORTER-RELATED"/>
    <property type="match status" value="1"/>
</dbReference>
<evidence type="ECO:0000256" key="3">
    <source>
        <dbReference type="ARBA" id="ARBA00022692"/>
    </source>
</evidence>
<dbReference type="Proteomes" id="UP000325372">
    <property type="component" value="Unassembled WGS sequence"/>
</dbReference>
<comment type="caution">
    <text evidence="7">The sequence shown here is derived from an EMBL/GenBank/DDBJ whole genome shotgun (WGS) entry which is preliminary data.</text>
</comment>
<feature type="transmembrane region" description="Helical" evidence="6">
    <location>
        <begin position="119"/>
        <end position="139"/>
    </location>
</feature>
<evidence type="ECO:0000256" key="1">
    <source>
        <dbReference type="ARBA" id="ARBA00004651"/>
    </source>
</evidence>
<evidence type="ECO:0000313" key="7">
    <source>
        <dbReference type="EMBL" id="KAA9133064.1"/>
    </source>
</evidence>
<feature type="transmembrane region" description="Helical" evidence="6">
    <location>
        <begin position="184"/>
        <end position="210"/>
    </location>
</feature>
<feature type="transmembrane region" description="Helical" evidence="6">
    <location>
        <begin position="307"/>
        <end position="331"/>
    </location>
</feature>
<evidence type="ECO:0000256" key="4">
    <source>
        <dbReference type="ARBA" id="ARBA00022989"/>
    </source>
</evidence>
<sequence>MARWLIKLRGFGLSLLLRAATLAAMAFSGLLLAKIMPPEQYGIYGHALSIVGIASILGAFGTETFLFREVGAKGGRAIRFQLRQELVGFSVITVLAFALCSVSLANIMIQTVGERGVGALGGAAKLVVGGLILVFSIIAPFKGVAKGEQRFLLAQGPDGVLRPLLLVAMVVACWQSGIQVDADLAISLYLFAAVIALAVLCVGVLAGRGMSFQYPDPSTRNQWIFACASLLFVAAAMVLNRQVDVIMLGFLVDESSTGAYVLATRFADLVAITLTALGISHGARCAKWLKRGEITKLQIAIKTGTRVAFSLTIILVVIVWVASPYVLAWFGSSYLNGLDSLRVLIVAQLINTGFGLTGLLLIMSGAQAWYSKVLMFSATINIVLNLILVPKLGVLGAAVATLVVTLLWNIAAWVRIRRTIAVDSSVVGYCPA</sequence>
<feature type="transmembrane region" description="Helical" evidence="6">
    <location>
        <begin position="43"/>
        <end position="66"/>
    </location>
</feature>
<feature type="transmembrane region" description="Helical" evidence="6">
    <location>
        <begin position="343"/>
        <end position="362"/>
    </location>
</feature>